<reference evidence="6 7" key="1">
    <citation type="submission" date="2023-05" db="EMBL/GenBank/DDBJ databases">
        <title>[ruminococcus] sp. nov., isolated from a pig farm feces dump.</title>
        <authorList>
            <person name="Chang Y.-H."/>
        </authorList>
    </citation>
    <scope>NUCLEOTIDE SEQUENCE [LARGE SCALE GENOMIC DNA]</scope>
    <source>
        <strain evidence="6 7">YH-rum2234</strain>
    </source>
</reference>
<evidence type="ECO:0000259" key="5">
    <source>
        <dbReference type="PROSITE" id="PS51898"/>
    </source>
</evidence>
<keyword evidence="4" id="KW-0175">Coiled coil</keyword>
<evidence type="ECO:0000313" key="6">
    <source>
        <dbReference type="EMBL" id="MDI9241036.1"/>
    </source>
</evidence>
<dbReference type="Gene3D" id="3.30.160.60">
    <property type="entry name" value="Classic Zinc Finger"/>
    <property type="match status" value="1"/>
</dbReference>
<evidence type="ECO:0000256" key="2">
    <source>
        <dbReference type="ARBA" id="ARBA00023125"/>
    </source>
</evidence>
<evidence type="ECO:0000313" key="7">
    <source>
        <dbReference type="Proteomes" id="UP001300383"/>
    </source>
</evidence>
<keyword evidence="3" id="KW-0233">DNA recombination</keyword>
<dbReference type="PANTHER" id="PTHR30349">
    <property type="entry name" value="PHAGE INTEGRASE-RELATED"/>
    <property type="match status" value="1"/>
</dbReference>
<comment type="caution">
    <text evidence="6">The sequence shown here is derived from an EMBL/GenBank/DDBJ whole genome shotgun (WGS) entry which is preliminary data.</text>
</comment>
<name>A0AAP4B717_9FIRM</name>
<evidence type="ECO:0000256" key="1">
    <source>
        <dbReference type="ARBA" id="ARBA00008857"/>
    </source>
</evidence>
<dbReference type="Gene3D" id="1.10.150.130">
    <property type="match status" value="1"/>
</dbReference>
<comment type="similarity">
    <text evidence="1">Belongs to the 'phage' integrase family.</text>
</comment>
<dbReference type="PANTHER" id="PTHR30349:SF41">
    <property type="entry name" value="INTEGRASE_RECOMBINASE PROTEIN MJ0367-RELATED"/>
    <property type="match status" value="1"/>
</dbReference>
<dbReference type="InterPro" id="IPR013762">
    <property type="entry name" value="Integrase-like_cat_sf"/>
</dbReference>
<accession>A0AAP4B717</accession>
<dbReference type="InterPro" id="IPR016177">
    <property type="entry name" value="DNA-bd_dom_sf"/>
</dbReference>
<feature type="coiled-coil region" evidence="4">
    <location>
        <begin position="385"/>
        <end position="412"/>
    </location>
</feature>
<dbReference type="AlphaFoldDB" id="A0AAP4B717"/>
<dbReference type="InterPro" id="IPR050090">
    <property type="entry name" value="Tyrosine_recombinase_XerCD"/>
</dbReference>
<dbReference type="Gene3D" id="1.10.443.10">
    <property type="entry name" value="Intergrase catalytic core"/>
    <property type="match status" value="1"/>
</dbReference>
<dbReference type="InterPro" id="IPR010998">
    <property type="entry name" value="Integrase_recombinase_N"/>
</dbReference>
<dbReference type="GO" id="GO:0003677">
    <property type="term" value="F:DNA binding"/>
    <property type="evidence" value="ECO:0007669"/>
    <property type="project" value="UniProtKB-KW"/>
</dbReference>
<dbReference type="GO" id="GO:0006310">
    <property type="term" value="P:DNA recombination"/>
    <property type="evidence" value="ECO:0007669"/>
    <property type="project" value="UniProtKB-KW"/>
</dbReference>
<keyword evidence="7" id="KW-1185">Reference proteome</keyword>
<dbReference type="InterPro" id="IPR002104">
    <property type="entry name" value="Integrase_catalytic"/>
</dbReference>
<dbReference type="InterPro" id="IPR011010">
    <property type="entry name" value="DNA_brk_join_enz"/>
</dbReference>
<dbReference type="EMBL" id="JASGBQ010000001">
    <property type="protein sequence ID" value="MDI9241036.1"/>
    <property type="molecule type" value="Genomic_DNA"/>
</dbReference>
<dbReference type="InterPro" id="IPR004191">
    <property type="entry name" value="Integrase_Tn916-type_DNA-bd_N"/>
</dbReference>
<evidence type="ECO:0000256" key="3">
    <source>
        <dbReference type="ARBA" id="ARBA00023172"/>
    </source>
</evidence>
<protein>
    <submittedName>
        <fullName evidence="6">Site-specific integrase</fullName>
    </submittedName>
</protein>
<dbReference type="SUPFAM" id="SSF54171">
    <property type="entry name" value="DNA-binding domain"/>
    <property type="match status" value="1"/>
</dbReference>
<dbReference type="CDD" id="cd01189">
    <property type="entry name" value="INT_ICEBs1_C_like"/>
    <property type="match status" value="1"/>
</dbReference>
<sequence>MSEKRRDSKNRILRTGESQEADGRYKYRYIDANGKRKTVYSWRLVATDSIPAGKKDNAPLRDQEKAINKDLDDMIVPDGGGLTVLQLVKKYIATKTGVKHTTRAGYGTVINLLEKEPFGATRIDKVRLSDAKEWLIKLQQEDKKSFSAIHSIRGVVRPAFQMAVDDDILRKNPFEFQLATVLVNDAVTREAITRKQERTFLEFIKNDAHYCKYYDGMYILFKTGMRISEFTGLTLKDLDMENRTINIDHQLQKTGTLVYIDTTKTYAGTRVIPMQDDVYECFQNIIKARPKLKVEPMIDGYSGFLCFDKDGKPMVAMHWEKYFQHAVDKYNSIYRIQLPKITPHVCRHTYCSNMAKSGMNPKVLQYLMGHSDISVTLNTYTHLKLDDAREEVEKLAKKQAEADAELKQLGMKEDSHQVIKLGKSG</sequence>
<dbReference type="GO" id="GO:0008907">
    <property type="term" value="F:integrase activity"/>
    <property type="evidence" value="ECO:0007669"/>
    <property type="project" value="InterPro"/>
</dbReference>
<feature type="domain" description="Tyr recombinase" evidence="5">
    <location>
        <begin position="187"/>
        <end position="393"/>
    </location>
</feature>
<evidence type="ECO:0000256" key="4">
    <source>
        <dbReference type="SAM" id="Coils"/>
    </source>
</evidence>
<dbReference type="Proteomes" id="UP001300383">
    <property type="component" value="Unassembled WGS sequence"/>
</dbReference>
<dbReference type="Pfam" id="PF00589">
    <property type="entry name" value="Phage_integrase"/>
    <property type="match status" value="1"/>
</dbReference>
<keyword evidence="2" id="KW-0238">DNA-binding</keyword>
<organism evidence="6 7">
    <name type="scientific">Fusibacillus kribbianus</name>
    <dbReference type="NCBI Taxonomy" id="3044208"/>
    <lineage>
        <taxon>Bacteria</taxon>
        <taxon>Bacillati</taxon>
        <taxon>Bacillota</taxon>
        <taxon>Clostridia</taxon>
        <taxon>Lachnospirales</taxon>
        <taxon>Lachnospiraceae</taxon>
        <taxon>Fusibacillus</taxon>
    </lineage>
</organism>
<proteinExistence type="inferred from homology"/>
<dbReference type="PROSITE" id="PS51898">
    <property type="entry name" value="TYR_RECOMBINASE"/>
    <property type="match status" value="1"/>
</dbReference>
<dbReference type="Pfam" id="PF02920">
    <property type="entry name" value="Integrase_DNA"/>
    <property type="match status" value="1"/>
</dbReference>
<gene>
    <name evidence="6" type="ORF">QJ036_00905</name>
</gene>
<dbReference type="SUPFAM" id="SSF56349">
    <property type="entry name" value="DNA breaking-rejoining enzymes"/>
    <property type="match status" value="1"/>
</dbReference>
<dbReference type="RefSeq" id="WP_283229543.1">
    <property type="nucleotide sequence ID" value="NZ_JASGBQ010000001.1"/>
</dbReference>